<protein>
    <recommendedName>
        <fullName evidence="3">F-box domain-containing protein</fullName>
    </recommendedName>
</protein>
<proteinExistence type="predicted"/>
<evidence type="ECO:0000313" key="2">
    <source>
        <dbReference type="Proteomes" id="UP000298327"/>
    </source>
</evidence>
<organism evidence="1 2">
    <name type="scientific">Dentipellis fragilis</name>
    <dbReference type="NCBI Taxonomy" id="205917"/>
    <lineage>
        <taxon>Eukaryota</taxon>
        <taxon>Fungi</taxon>
        <taxon>Dikarya</taxon>
        <taxon>Basidiomycota</taxon>
        <taxon>Agaricomycotina</taxon>
        <taxon>Agaricomycetes</taxon>
        <taxon>Russulales</taxon>
        <taxon>Hericiaceae</taxon>
        <taxon>Dentipellis</taxon>
    </lineage>
</organism>
<name>A0A4Y9Y252_9AGAM</name>
<comment type="caution">
    <text evidence="1">The sequence shown here is derived from an EMBL/GenBank/DDBJ whole genome shotgun (WGS) entry which is preliminary data.</text>
</comment>
<dbReference type="EMBL" id="SEOQ01000836">
    <property type="protein sequence ID" value="TFY56340.1"/>
    <property type="molecule type" value="Genomic_DNA"/>
</dbReference>
<evidence type="ECO:0008006" key="3">
    <source>
        <dbReference type="Google" id="ProtNLM"/>
    </source>
</evidence>
<dbReference type="OrthoDB" id="3193283at2759"/>
<sequence length="432" mass="48415">MRVPSWTAVFFGSRQLWKEFIVRSQNAPLYVVLDIDGNPDTQAVQSIVYNLHRIRRLLVHGAQIFDVFPCGSDRRNLTKVDDMVLYSLFGGRLPRLKQLSLTRIPGIRANSHLFAETLTSLELHGCDNETPLGRLPLADLIGVLTRLPLLETLHLEDIFADPVSSSLLNESLADIPLAHVAHLHSLVTVTTFPFIHKALTTHLCTPNLTRLSATVAAETVDEVVLPPLISWTQDPTSLLALYVLAVPECLDICGGPTDPLDNRGEGPPFNFSVESAQADLSEAVFSLCAQLPLRLVQSFRFSYIPPVAWTPVLLEMNPVEELETNLLCWKDLLQILTVPIALDNGPARLPCPRLKKLKFTTFAHWPGSDVFFEALAIAVELRQESGFEMDEIHAGEEIIPCRNAEEIADLRNRGKRYIPYLQRRVLRRLTFK</sequence>
<accession>A0A4Y9Y252</accession>
<reference evidence="1 2" key="1">
    <citation type="submission" date="2019-02" db="EMBL/GenBank/DDBJ databases">
        <title>Genome sequencing of the rare red list fungi Dentipellis fragilis.</title>
        <authorList>
            <person name="Buettner E."/>
            <person name="Kellner H."/>
        </authorList>
    </citation>
    <scope>NUCLEOTIDE SEQUENCE [LARGE SCALE GENOMIC DNA]</scope>
    <source>
        <strain evidence="1 2">DSM 105465</strain>
    </source>
</reference>
<dbReference type="SUPFAM" id="SSF52047">
    <property type="entry name" value="RNI-like"/>
    <property type="match status" value="1"/>
</dbReference>
<dbReference type="Gene3D" id="3.80.10.10">
    <property type="entry name" value="Ribonuclease Inhibitor"/>
    <property type="match status" value="1"/>
</dbReference>
<dbReference type="Proteomes" id="UP000298327">
    <property type="component" value="Unassembled WGS sequence"/>
</dbReference>
<dbReference type="InterPro" id="IPR032675">
    <property type="entry name" value="LRR_dom_sf"/>
</dbReference>
<dbReference type="AlphaFoldDB" id="A0A4Y9Y252"/>
<gene>
    <name evidence="1" type="ORF">EVG20_g8963</name>
</gene>
<evidence type="ECO:0000313" key="1">
    <source>
        <dbReference type="EMBL" id="TFY56340.1"/>
    </source>
</evidence>
<keyword evidence="2" id="KW-1185">Reference proteome</keyword>